<dbReference type="WBParaSite" id="SPAL_0000965500.1">
    <property type="protein sequence ID" value="SPAL_0000965500.1"/>
    <property type="gene ID" value="SPAL_0000965500"/>
</dbReference>
<feature type="compositionally biased region" description="Low complexity" evidence="1">
    <location>
        <begin position="169"/>
        <end position="205"/>
    </location>
</feature>
<dbReference type="Gene3D" id="3.40.33.10">
    <property type="entry name" value="CAP"/>
    <property type="match status" value="1"/>
</dbReference>
<dbReference type="PROSITE" id="PS01009">
    <property type="entry name" value="CRISP_1"/>
    <property type="match status" value="1"/>
</dbReference>
<dbReference type="PANTHER" id="PTHR10334">
    <property type="entry name" value="CYSTEINE-RICH SECRETORY PROTEIN-RELATED"/>
    <property type="match status" value="1"/>
</dbReference>
<dbReference type="InterPro" id="IPR034113">
    <property type="entry name" value="SCP_GAPR1-like"/>
</dbReference>
<evidence type="ECO:0000256" key="1">
    <source>
        <dbReference type="SAM" id="MobiDB-lite"/>
    </source>
</evidence>
<dbReference type="AlphaFoldDB" id="A0A0N5BUY7"/>
<dbReference type="InterPro" id="IPR014044">
    <property type="entry name" value="CAP_dom"/>
</dbReference>
<feature type="compositionally biased region" description="Polar residues" evidence="1">
    <location>
        <begin position="210"/>
        <end position="229"/>
    </location>
</feature>
<dbReference type="FunFam" id="3.40.33.10:FF:000002">
    <property type="entry name" value="Golgi-associated plant pathogenesis-related protein 1"/>
    <property type="match status" value="1"/>
</dbReference>
<proteinExistence type="predicted"/>
<dbReference type="InterPro" id="IPR001283">
    <property type="entry name" value="CRISP-related"/>
</dbReference>
<dbReference type="SMART" id="SM00198">
    <property type="entry name" value="SCP"/>
    <property type="match status" value="1"/>
</dbReference>
<dbReference type="CDD" id="cd05382">
    <property type="entry name" value="CAP_GAPR1-like"/>
    <property type="match status" value="1"/>
</dbReference>
<dbReference type="Pfam" id="PF00188">
    <property type="entry name" value="CAP"/>
    <property type="match status" value="1"/>
</dbReference>
<feature type="region of interest" description="Disordered" evidence="1">
    <location>
        <begin position="53"/>
        <end position="281"/>
    </location>
</feature>
<feature type="compositionally biased region" description="Acidic residues" evidence="1">
    <location>
        <begin position="75"/>
        <end position="90"/>
    </location>
</feature>
<dbReference type="InterPro" id="IPR035940">
    <property type="entry name" value="CAP_sf"/>
</dbReference>
<feature type="compositionally biased region" description="Basic residues" evidence="1">
    <location>
        <begin position="135"/>
        <end position="155"/>
    </location>
</feature>
<feature type="compositionally biased region" description="Basic residues" evidence="1">
    <location>
        <begin position="54"/>
        <end position="71"/>
    </location>
</feature>
<name>A0A0N5BUY7_STREA</name>
<organism evidence="3 4">
    <name type="scientific">Strongyloides papillosus</name>
    <name type="common">Intestinal threadworm</name>
    <dbReference type="NCBI Taxonomy" id="174720"/>
    <lineage>
        <taxon>Eukaryota</taxon>
        <taxon>Metazoa</taxon>
        <taxon>Ecdysozoa</taxon>
        <taxon>Nematoda</taxon>
        <taxon>Chromadorea</taxon>
        <taxon>Rhabditida</taxon>
        <taxon>Tylenchina</taxon>
        <taxon>Panagrolaimomorpha</taxon>
        <taxon>Strongyloidoidea</taxon>
        <taxon>Strongyloididae</taxon>
        <taxon>Strongyloides</taxon>
    </lineage>
</organism>
<evidence type="ECO:0000313" key="4">
    <source>
        <dbReference type="WBParaSite" id="SPAL_0000965500.1"/>
    </source>
</evidence>
<reference evidence="4" key="1">
    <citation type="submission" date="2017-02" db="UniProtKB">
        <authorList>
            <consortium name="WormBaseParasite"/>
        </authorList>
    </citation>
    <scope>IDENTIFICATION</scope>
</reference>
<accession>A0A0N5BUY7</accession>
<dbReference type="InterPro" id="IPR018244">
    <property type="entry name" value="Allrgn_V5/Tpx1_CS"/>
</dbReference>
<dbReference type="PRINTS" id="PR00837">
    <property type="entry name" value="V5TPXLIKE"/>
</dbReference>
<dbReference type="Proteomes" id="UP000046392">
    <property type="component" value="Unplaced"/>
</dbReference>
<evidence type="ECO:0000313" key="3">
    <source>
        <dbReference type="Proteomes" id="UP000046392"/>
    </source>
</evidence>
<feature type="compositionally biased region" description="Basic residues" evidence="1">
    <location>
        <begin position="96"/>
        <end position="123"/>
    </location>
</feature>
<keyword evidence="3" id="KW-1185">Reference proteome</keyword>
<protein>
    <submittedName>
        <fullName evidence="4">SCP domain-containing protein</fullName>
    </submittedName>
</protein>
<feature type="domain" description="SCP" evidence="2">
    <location>
        <begin position="280"/>
        <end position="408"/>
    </location>
</feature>
<sequence>MRILFYPLFIVCFYNVKNSEQSSSNQALSSNDNDLANNNGNAYQFIALSDGVHKPHSKTGRVSRINHRRHTTVAESEEDNSQNEEEDTGFEEERPKKAKKVIKRRTMNPMKRFKNKLRRRSQRTRSIYEDPRVTQHIRKVTKGKPKTPTKGKPKKPTNPPKSLKIKPAVTKNKPKPVSNKPKVTTNKPKSVTTKPKVTTNTPQTTKKSEITTNKLKSVTNKPKVTTNTPQTSTKKSEITTKKSETTPKKSETTTQKSKITTTESKATTGNKPKTTDSYQSTKDTFLKQTNEYRRLHQAKPLKLNKTIEAKAQAYAEKMAKMDVLKHDTDTTYGENIYFSTSSPNDAVKSWYDEVKSYNFALPIFSMSTGHFTAIVWNATTDTGCGVAKSASNKYYVSCKYYPPGNVRGQFGKNVFKKLS</sequence>
<feature type="compositionally biased region" description="Basic and acidic residues" evidence="1">
    <location>
        <begin position="234"/>
        <end position="251"/>
    </location>
</feature>
<dbReference type="GO" id="GO:0005576">
    <property type="term" value="C:extracellular region"/>
    <property type="evidence" value="ECO:0007669"/>
    <property type="project" value="InterPro"/>
</dbReference>
<feature type="compositionally biased region" description="Polar residues" evidence="1">
    <location>
        <begin position="266"/>
        <end position="281"/>
    </location>
</feature>
<evidence type="ECO:0000259" key="2">
    <source>
        <dbReference type="SMART" id="SM00198"/>
    </source>
</evidence>
<feature type="compositionally biased region" description="Low complexity" evidence="1">
    <location>
        <begin position="252"/>
        <end position="265"/>
    </location>
</feature>
<dbReference type="SUPFAM" id="SSF55797">
    <property type="entry name" value="PR-1-like"/>
    <property type="match status" value="1"/>
</dbReference>